<accession>A0ABN9Y2H4</accession>
<keyword evidence="1" id="KW-0175">Coiled coil</keyword>
<feature type="compositionally biased region" description="Low complexity" evidence="2">
    <location>
        <begin position="382"/>
        <end position="392"/>
    </location>
</feature>
<organism evidence="3 4">
    <name type="scientific">Prorocentrum cordatum</name>
    <dbReference type="NCBI Taxonomy" id="2364126"/>
    <lineage>
        <taxon>Eukaryota</taxon>
        <taxon>Sar</taxon>
        <taxon>Alveolata</taxon>
        <taxon>Dinophyceae</taxon>
        <taxon>Prorocentrales</taxon>
        <taxon>Prorocentraceae</taxon>
        <taxon>Prorocentrum</taxon>
    </lineage>
</organism>
<keyword evidence="4" id="KW-1185">Reference proteome</keyword>
<dbReference type="Proteomes" id="UP001189429">
    <property type="component" value="Unassembled WGS sequence"/>
</dbReference>
<comment type="caution">
    <text evidence="3">The sequence shown here is derived from an EMBL/GenBank/DDBJ whole genome shotgun (WGS) entry which is preliminary data.</text>
</comment>
<feature type="region of interest" description="Disordered" evidence="2">
    <location>
        <begin position="283"/>
        <end position="406"/>
    </location>
</feature>
<evidence type="ECO:0000313" key="3">
    <source>
        <dbReference type="EMBL" id="CAK0906692.1"/>
    </source>
</evidence>
<feature type="non-terminal residue" evidence="3">
    <location>
        <position position="1069"/>
    </location>
</feature>
<protein>
    <recommendedName>
        <fullName evidence="5">Nucleotide-diphospho-sugar transferase domain-containing protein</fullName>
    </recommendedName>
</protein>
<evidence type="ECO:0000256" key="2">
    <source>
        <dbReference type="SAM" id="MobiDB-lite"/>
    </source>
</evidence>
<gene>
    <name evidence="3" type="ORF">PCOR1329_LOCUS81939</name>
</gene>
<feature type="region of interest" description="Disordered" evidence="2">
    <location>
        <begin position="529"/>
        <end position="549"/>
    </location>
</feature>
<reference evidence="3" key="1">
    <citation type="submission" date="2023-10" db="EMBL/GenBank/DDBJ databases">
        <authorList>
            <person name="Chen Y."/>
            <person name="Shah S."/>
            <person name="Dougan E. K."/>
            <person name="Thang M."/>
            <person name="Chan C."/>
        </authorList>
    </citation>
    <scope>NUCLEOTIDE SEQUENCE [LARGE SCALE GENOMIC DNA]</scope>
</reference>
<evidence type="ECO:0000256" key="1">
    <source>
        <dbReference type="SAM" id="Coils"/>
    </source>
</evidence>
<feature type="compositionally biased region" description="Pro residues" evidence="2">
    <location>
        <begin position="287"/>
        <end position="297"/>
    </location>
</feature>
<evidence type="ECO:0008006" key="5">
    <source>
        <dbReference type="Google" id="ProtNLM"/>
    </source>
</evidence>
<sequence length="1069" mass="109974">MPLGGVDAVVLDDTAKQCVTALDAQHPGFVRWVQDMTIPEYQPYLTWLYPGFVQRVPERAVSSKGRAGGAMGACAGHSAHAKQPGGGYQYMIWVVMEQRLRAGENAFHFDSDALVVGNLWPHLLSLDLIMDADLVGTCDCAGPGCKEFGCSFNPGVMLMRVSQGSLALLTGVFARWDSEDWLDPSTHQMKQKWVTKPIRSTHELADMNVVNTWLVQHGNCSKVPSKGKEAAFQCNNVTLATFTKGHERGGRECRGEKPWRSATCKPRGLVISHSHDARNQVFFADPPEFPASPPGAKPAPVHAGSRPPTAERGSTTAAAAAPPKRGPPQAAPPPTSTGVDPALAPAPAPPAAAATPEGGPSQAAPPPASTGVEPALAPAPPAAASAPEGGPSQAVPPPGGARDVPAPAAPAALVAPALPPPALPPPAGELAAPSAAVPALAAGPGGQWVRDPGSFAQGLAAGAALAACLGGLVARPCGREGAAGAVASAADAEASAKPAVRPSRVGRGPADQDEARASVGAAKLEPWQLPRPPQRTARRRARSTARALVRRPAGDMGELQKAIEYLEAFPAPSGLGVAHVDEQLVPLRAQRDAAAAALAADREAGLSRAAKLRREAYSVSRAEKKAAGARRALVDAAKAVADAEAELQEAQEKRVRAEEQQSAAQERFNSLEAAAAQARDGQERAVSERDLEATRGLFVQLRTLPTAHTAGNFARAWESMMEQLAAVEALFSAPECKTQLQQRERWGDSCPLDGGAVGSDSDIDLLEPLPAEERGQAARRGPAAGGWTKVAPGLVSSLAAEAADLGPLATVTPVAVEAQGRRAAAREAVHGRLVAALARVATLEAELGARRKGHEAAAVQALRLATPHAWGVPAFDLAAAGVGIEQIVPQSELLGGSPGGLPGLSAGADAADSSTHGWTGLDVAQQALSAPIVGGLGAGGSYKSLGTEIEGNASSILSSGLPVPDCVGDAMSVLKGEEVGRQERLVALKHAVALPMARARRSATVAIAARVKAAVMKLQALTERVATLGDWFTGTNVVVDVTGSIVRWAEAIHLSQGVGAVARLEQAGG</sequence>
<name>A0ABN9Y2H4_9DINO</name>
<feature type="compositionally biased region" description="Low complexity" evidence="2">
    <location>
        <begin position="489"/>
        <end position="500"/>
    </location>
</feature>
<proteinExistence type="predicted"/>
<feature type="region of interest" description="Disordered" evidence="2">
    <location>
        <begin position="489"/>
        <end position="514"/>
    </location>
</feature>
<feature type="coiled-coil region" evidence="1">
    <location>
        <begin position="626"/>
        <end position="674"/>
    </location>
</feature>
<evidence type="ECO:0000313" key="4">
    <source>
        <dbReference type="Proteomes" id="UP001189429"/>
    </source>
</evidence>
<dbReference type="EMBL" id="CAUYUJ010021731">
    <property type="protein sequence ID" value="CAK0906692.1"/>
    <property type="molecule type" value="Genomic_DNA"/>
</dbReference>
<feature type="compositionally biased region" description="Pro residues" evidence="2">
    <location>
        <begin position="324"/>
        <end position="335"/>
    </location>
</feature>